<dbReference type="Pfam" id="PF02709">
    <property type="entry name" value="Glyco_transf_7C"/>
    <property type="match status" value="1"/>
</dbReference>
<gene>
    <name evidence="7" type="ORF">QE405_003868</name>
</gene>
<evidence type="ECO:0000313" key="8">
    <source>
        <dbReference type="Proteomes" id="UP001239215"/>
    </source>
</evidence>
<keyword evidence="4" id="KW-0808">Transferase</keyword>
<comment type="caution">
    <text evidence="7">The sequence shown here is derived from an EMBL/GenBank/DDBJ whole genome shotgun (WGS) entry which is preliminary data.</text>
</comment>
<name>A0AAJ1X492_9ACTN</name>
<dbReference type="Proteomes" id="UP001239215">
    <property type="component" value="Unassembled WGS sequence"/>
</dbReference>
<evidence type="ECO:0000313" key="7">
    <source>
        <dbReference type="EMBL" id="MDQ1106584.1"/>
    </source>
</evidence>
<protein>
    <submittedName>
        <fullName evidence="7">GT2 family glycosyltransferase</fullName>
    </submittedName>
</protein>
<keyword evidence="3" id="KW-0328">Glycosyltransferase</keyword>
<dbReference type="RefSeq" id="WP_307204379.1">
    <property type="nucleotide sequence ID" value="NZ_JAUTAN010000001.1"/>
</dbReference>
<reference evidence="7" key="1">
    <citation type="submission" date="2023-07" db="EMBL/GenBank/DDBJ databases">
        <title>Functional and genomic diversity of the sorghum phyllosphere microbiome.</title>
        <authorList>
            <person name="Shade A."/>
        </authorList>
    </citation>
    <scope>NUCLEOTIDE SEQUENCE</scope>
    <source>
        <strain evidence="7">SORGH_AS_1067</strain>
    </source>
</reference>
<sequence>MTRPPWGTTVPGNRWDLADVRAEPGSHRSVSVVVPHFEQPAQLARTLAALDAQTVRPDEVLVADDGSAVPPAVPPGVRLLRQEDRGFRAAAARNLAAASASGDLLVFLDADTTPEPRYLEELTRLPARLPELVAVGRRRHATLEGLPVDAPLPPPAERHLPEPAWLADAHAGSRDLLDADATGFRFVISAVLACSRWWFEELGGFDATFVGYGGEDWELAHRSWLAGGLVAHVPTAVAWHDGPDAGAAPRTADAGTAEATGVADRVAVPGVAWRGLLRGPVDVVVDLPGALTPTDLLVTVDALLAALPRVRVVLDDEQRRVVGTDPRVHGCAEAADLFASARLHVRLRAGVVGGAAAYEELLGAVDGSCATWVVNDGAAEVRDLRLHRRAARWDRPDLVGVGHVEVAGLRRLPAGARLDAHLGQWL</sequence>
<dbReference type="EMBL" id="JAUTAN010000001">
    <property type="protein sequence ID" value="MDQ1106584.1"/>
    <property type="molecule type" value="Genomic_DNA"/>
</dbReference>
<comment type="similarity">
    <text evidence="2">Belongs to the glycosyltransferase 2 family.</text>
</comment>
<accession>A0AAJ1X492</accession>
<dbReference type="PANTHER" id="PTHR43179">
    <property type="entry name" value="RHAMNOSYLTRANSFERASE WBBL"/>
    <property type="match status" value="1"/>
</dbReference>
<comment type="pathway">
    <text evidence="1">Cell wall biogenesis; cell wall polysaccharide biosynthesis.</text>
</comment>
<dbReference type="AlphaFoldDB" id="A0AAJ1X492"/>
<evidence type="ECO:0000256" key="1">
    <source>
        <dbReference type="ARBA" id="ARBA00004776"/>
    </source>
</evidence>
<evidence type="ECO:0000256" key="2">
    <source>
        <dbReference type="ARBA" id="ARBA00006739"/>
    </source>
</evidence>
<dbReference type="PANTHER" id="PTHR43179:SF12">
    <property type="entry name" value="GALACTOFURANOSYLTRANSFERASE GLFT2"/>
    <property type="match status" value="1"/>
</dbReference>
<proteinExistence type="inferred from homology"/>
<dbReference type="InterPro" id="IPR027791">
    <property type="entry name" value="Galactosyl_T_C"/>
</dbReference>
<dbReference type="InterPro" id="IPR001173">
    <property type="entry name" value="Glyco_trans_2-like"/>
</dbReference>
<feature type="domain" description="Galactosyltransferase C-terminal" evidence="6">
    <location>
        <begin position="188"/>
        <end position="234"/>
    </location>
</feature>
<evidence type="ECO:0000259" key="6">
    <source>
        <dbReference type="Pfam" id="PF02709"/>
    </source>
</evidence>
<dbReference type="Pfam" id="PF00535">
    <property type="entry name" value="Glycos_transf_2"/>
    <property type="match status" value="1"/>
</dbReference>
<organism evidence="7 8">
    <name type="scientific">Nocardioides zeae</name>
    <dbReference type="NCBI Taxonomy" id="1457234"/>
    <lineage>
        <taxon>Bacteria</taxon>
        <taxon>Bacillati</taxon>
        <taxon>Actinomycetota</taxon>
        <taxon>Actinomycetes</taxon>
        <taxon>Propionibacteriales</taxon>
        <taxon>Nocardioidaceae</taxon>
        <taxon>Nocardioides</taxon>
    </lineage>
</organism>
<dbReference type="Gene3D" id="3.90.550.10">
    <property type="entry name" value="Spore Coat Polysaccharide Biosynthesis Protein SpsA, Chain A"/>
    <property type="match status" value="1"/>
</dbReference>
<dbReference type="GO" id="GO:0016757">
    <property type="term" value="F:glycosyltransferase activity"/>
    <property type="evidence" value="ECO:0007669"/>
    <property type="project" value="UniProtKB-KW"/>
</dbReference>
<dbReference type="SUPFAM" id="SSF53448">
    <property type="entry name" value="Nucleotide-diphospho-sugar transferases"/>
    <property type="match status" value="1"/>
</dbReference>
<evidence type="ECO:0000259" key="5">
    <source>
        <dbReference type="Pfam" id="PF00535"/>
    </source>
</evidence>
<evidence type="ECO:0000256" key="3">
    <source>
        <dbReference type="ARBA" id="ARBA00022676"/>
    </source>
</evidence>
<feature type="domain" description="Glycosyltransferase 2-like" evidence="5">
    <location>
        <begin position="31"/>
        <end position="143"/>
    </location>
</feature>
<dbReference type="InterPro" id="IPR029044">
    <property type="entry name" value="Nucleotide-diphossugar_trans"/>
</dbReference>
<evidence type="ECO:0000256" key="4">
    <source>
        <dbReference type="ARBA" id="ARBA00022679"/>
    </source>
</evidence>